<dbReference type="SUPFAM" id="SSF52799">
    <property type="entry name" value="(Phosphotyrosine protein) phosphatases II"/>
    <property type="match status" value="1"/>
</dbReference>
<dbReference type="Pfam" id="PF04674">
    <property type="entry name" value="Phi_1"/>
    <property type="match status" value="1"/>
</dbReference>
<protein>
    <submittedName>
        <fullName evidence="6">Uncharacterized protein</fullName>
    </submittedName>
</protein>
<dbReference type="InterPro" id="IPR006766">
    <property type="entry name" value="EXORDIUM-like"/>
</dbReference>
<sequence length="369" mass="40422">MEVILKGEENDGVLVPPSNFSMVEYGIFRSGIPQPRNFAFLDSLNLRSIIYLCPEPYPDENLKFIRFRNIQLFQFGIEGKTEPSVSIPKGTIMEALKVLIDVKNHPVLIHCKRGKRAIISDFILSLSSSAPKTAQPSVATWWKATDKYYQLMNSRKLRRLILSLCNRIMDKDYSMGKLHARRQIELLAAKGRQENAINVVLTSADVAVNGFCSICGTHGFSKGKIIKGEAPQVCVHLGWQPATQCPAQCAWPFHQPMNRPKSPSLVAPNKEVGLDGMVINLARLLAGTATTNPFGNGYFTGPKEDALEAGSACPGMYGLGAYPGYAGELSVDPRSGASYNANVANRMKHLLSALFDPFTNSCSPLGTGR</sequence>
<keyword evidence="7" id="KW-1185">Reference proteome</keyword>
<evidence type="ECO:0000313" key="6">
    <source>
        <dbReference type="EMBL" id="KAB1228118.1"/>
    </source>
</evidence>
<evidence type="ECO:0000256" key="2">
    <source>
        <dbReference type="ARBA" id="ARBA00022523"/>
    </source>
</evidence>
<dbReference type="GO" id="GO:0016791">
    <property type="term" value="F:phosphatase activity"/>
    <property type="evidence" value="ECO:0007669"/>
    <property type="project" value="InterPro"/>
</dbReference>
<name>A0A6A1WWR9_9ROSI</name>
<comment type="similarity">
    <text evidence="5">Belongs to the EXORDIUM family.</text>
</comment>
<organism evidence="6 7">
    <name type="scientific">Morella rubra</name>
    <name type="common">Chinese bayberry</name>
    <dbReference type="NCBI Taxonomy" id="262757"/>
    <lineage>
        <taxon>Eukaryota</taxon>
        <taxon>Viridiplantae</taxon>
        <taxon>Streptophyta</taxon>
        <taxon>Embryophyta</taxon>
        <taxon>Tracheophyta</taxon>
        <taxon>Spermatophyta</taxon>
        <taxon>Magnoliopsida</taxon>
        <taxon>eudicotyledons</taxon>
        <taxon>Gunneridae</taxon>
        <taxon>Pentapetalae</taxon>
        <taxon>rosids</taxon>
        <taxon>fabids</taxon>
        <taxon>Fagales</taxon>
        <taxon>Myricaceae</taxon>
        <taxon>Morella</taxon>
    </lineage>
</organism>
<dbReference type="PANTHER" id="PTHR31279:SF54">
    <property type="entry name" value="PROTEIN EXORDIUM-RELATED"/>
    <property type="match status" value="1"/>
</dbReference>
<gene>
    <name evidence="6" type="ORF">CJ030_MR4G013720</name>
</gene>
<dbReference type="Gene3D" id="3.90.190.10">
    <property type="entry name" value="Protein tyrosine phosphatase superfamily"/>
    <property type="match status" value="1"/>
</dbReference>
<reference evidence="6 7" key="1">
    <citation type="journal article" date="2019" name="Plant Biotechnol. J.">
        <title>The red bayberry genome and genetic basis of sex determination.</title>
        <authorList>
            <person name="Jia H.M."/>
            <person name="Jia H.J."/>
            <person name="Cai Q.L."/>
            <person name="Wang Y."/>
            <person name="Zhao H.B."/>
            <person name="Yang W.F."/>
            <person name="Wang G.Y."/>
            <person name="Li Y.H."/>
            <person name="Zhan D.L."/>
            <person name="Shen Y.T."/>
            <person name="Niu Q.F."/>
            <person name="Chang L."/>
            <person name="Qiu J."/>
            <person name="Zhao L."/>
            <person name="Xie H.B."/>
            <person name="Fu W.Y."/>
            <person name="Jin J."/>
            <person name="Li X.W."/>
            <person name="Jiao Y."/>
            <person name="Zhou C.C."/>
            <person name="Tu T."/>
            <person name="Chai C.Y."/>
            <person name="Gao J.L."/>
            <person name="Fan L.J."/>
            <person name="van de Weg E."/>
            <person name="Wang J.Y."/>
            <person name="Gao Z.S."/>
        </authorList>
    </citation>
    <scope>NUCLEOTIDE SEQUENCE [LARGE SCALE GENOMIC DNA]</scope>
    <source>
        <tissue evidence="6">Leaves</tissue>
    </source>
</reference>
<dbReference type="AlphaFoldDB" id="A0A6A1WWR9"/>
<dbReference type="PRINTS" id="PR01911">
    <property type="entry name" value="PFDSPHPHTASE"/>
</dbReference>
<keyword evidence="3" id="KW-0964">Secreted</keyword>
<evidence type="ECO:0000313" key="7">
    <source>
        <dbReference type="Proteomes" id="UP000516437"/>
    </source>
</evidence>
<comment type="subcellular location">
    <subcellularLocation>
        <location evidence="1">Secreted</location>
        <location evidence="1">Extracellular space</location>
        <location evidence="1">Apoplast</location>
    </subcellularLocation>
</comment>
<dbReference type="GO" id="GO:0048046">
    <property type="term" value="C:apoplast"/>
    <property type="evidence" value="ECO:0007669"/>
    <property type="project" value="UniProtKB-SubCell"/>
</dbReference>
<comment type="caution">
    <text evidence="6">The sequence shown here is derived from an EMBL/GenBank/DDBJ whole genome shotgun (WGS) entry which is preliminary data.</text>
</comment>
<evidence type="ECO:0000256" key="1">
    <source>
        <dbReference type="ARBA" id="ARBA00004271"/>
    </source>
</evidence>
<dbReference type="InterPro" id="IPR020428">
    <property type="entry name" value="PFA-DSPs"/>
</dbReference>
<dbReference type="PANTHER" id="PTHR31279">
    <property type="entry name" value="PROTEIN EXORDIUM-LIKE 5"/>
    <property type="match status" value="1"/>
</dbReference>
<dbReference type="OrthoDB" id="2017091at2759"/>
<keyword evidence="2" id="KW-0052">Apoplast</keyword>
<evidence type="ECO:0000256" key="4">
    <source>
        <dbReference type="ARBA" id="ARBA00022729"/>
    </source>
</evidence>
<accession>A0A6A1WWR9</accession>
<keyword evidence="4" id="KW-0732">Signal</keyword>
<evidence type="ECO:0000256" key="3">
    <source>
        <dbReference type="ARBA" id="ARBA00022525"/>
    </source>
</evidence>
<dbReference type="EMBL" id="RXIC02000012">
    <property type="protein sequence ID" value="KAB1228118.1"/>
    <property type="molecule type" value="Genomic_DNA"/>
</dbReference>
<dbReference type="Proteomes" id="UP000516437">
    <property type="component" value="Unassembled WGS sequence"/>
</dbReference>
<proteinExistence type="inferred from homology"/>
<evidence type="ECO:0000256" key="5">
    <source>
        <dbReference type="ARBA" id="ARBA00023591"/>
    </source>
</evidence>
<dbReference type="InterPro" id="IPR029021">
    <property type="entry name" value="Prot-tyrosine_phosphatase-like"/>
</dbReference>